<keyword evidence="2" id="KW-1185">Reference proteome</keyword>
<reference evidence="1" key="1">
    <citation type="submission" date="2020-03" db="EMBL/GenBank/DDBJ databases">
        <authorList>
            <person name="Weist P."/>
        </authorList>
    </citation>
    <scope>NUCLEOTIDE SEQUENCE</scope>
</reference>
<organism evidence="1 2">
    <name type="scientific">Pleuronectes platessa</name>
    <name type="common">European plaice</name>
    <dbReference type="NCBI Taxonomy" id="8262"/>
    <lineage>
        <taxon>Eukaryota</taxon>
        <taxon>Metazoa</taxon>
        <taxon>Chordata</taxon>
        <taxon>Craniata</taxon>
        <taxon>Vertebrata</taxon>
        <taxon>Euteleostomi</taxon>
        <taxon>Actinopterygii</taxon>
        <taxon>Neopterygii</taxon>
        <taxon>Teleostei</taxon>
        <taxon>Neoteleostei</taxon>
        <taxon>Acanthomorphata</taxon>
        <taxon>Carangaria</taxon>
        <taxon>Pleuronectiformes</taxon>
        <taxon>Pleuronectoidei</taxon>
        <taxon>Pleuronectidae</taxon>
        <taxon>Pleuronectes</taxon>
    </lineage>
</organism>
<protein>
    <submittedName>
        <fullName evidence="1">Uncharacterized protein</fullName>
    </submittedName>
</protein>
<gene>
    <name evidence="1" type="ORF">PLEPLA_LOCUS32571</name>
</gene>
<evidence type="ECO:0000313" key="2">
    <source>
        <dbReference type="Proteomes" id="UP001153269"/>
    </source>
</evidence>
<evidence type="ECO:0000313" key="1">
    <source>
        <dbReference type="EMBL" id="CAB1444853.1"/>
    </source>
</evidence>
<proteinExistence type="predicted"/>
<name>A0A9N7YYR6_PLEPL</name>
<comment type="caution">
    <text evidence="1">The sequence shown here is derived from an EMBL/GenBank/DDBJ whole genome shotgun (WGS) entry which is preliminary data.</text>
</comment>
<sequence>MKLEALDCGPEDWICMSPHSPLAATSPLPAELTQPAPLVASPLPASPFRGSPLPGSRHPSLLLFHSYRGIQATGSCFCTTGSCVLRAPGRKVVRVLVGGKTLRWYHTAWHGSAQEAPSLLSARQSTRS</sequence>
<dbReference type="Proteomes" id="UP001153269">
    <property type="component" value="Unassembled WGS sequence"/>
</dbReference>
<dbReference type="AlphaFoldDB" id="A0A9N7YYR6"/>
<dbReference type="EMBL" id="CADEAL010003469">
    <property type="protein sequence ID" value="CAB1444853.1"/>
    <property type="molecule type" value="Genomic_DNA"/>
</dbReference>
<accession>A0A9N7YYR6</accession>